<keyword evidence="2" id="KW-1185">Reference proteome</keyword>
<dbReference type="OMA" id="HTKSMIF"/>
<proteinExistence type="predicted"/>
<comment type="caution">
    <text evidence="1">The sequence shown here is derived from an EMBL/GenBank/DDBJ whole genome shotgun (WGS) entry which is preliminary data.</text>
</comment>
<dbReference type="Proteomes" id="UP000683925">
    <property type="component" value="Unassembled WGS sequence"/>
</dbReference>
<dbReference type="EMBL" id="CAJJDP010000003">
    <property type="protein sequence ID" value="CAD8133219.1"/>
    <property type="molecule type" value="Genomic_DNA"/>
</dbReference>
<evidence type="ECO:0000313" key="2">
    <source>
        <dbReference type="Proteomes" id="UP000683925"/>
    </source>
</evidence>
<organism evidence="1 2">
    <name type="scientific">Paramecium octaurelia</name>
    <dbReference type="NCBI Taxonomy" id="43137"/>
    <lineage>
        <taxon>Eukaryota</taxon>
        <taxon>Sar</taxon>
        <taxon>Alveolata</taxon>
        <taxon>Ciliophora</taxon>
        <taxon>Intramacronucleata</taxon>
        <taxon>Oligohymenophorea</taxon>
        <taxon>Peniculida</taxon>
        <taxon>Parameciidae</taxon>
        <taxon>Paramecium</taxon>
    </lineage>
</organism>
<reference evidence="1" key="1">
    <citation type="submission" date="2021-01" db="EMBL/GenBank/DDBJ databases">
        <authorList>
            <consortium name="Genoscope - CEA"/>
            <person name="William W."/>
        </authorList>
    </citation>
    <scope>NUCLEOTIDE SEQUENCE</scope>
</reference>
<dbReference type="OrthoDB" id="307848at2759"/>
<sequence>MGNNCLQQNQTINQKEKVIRINVFPDLKYPSKQILHQSIQNIQQNLDTFEEDFFKSEFIFDITNDNITNHCSSRRQLERIQDDEQNNMQCPSLNFLGEAQIQYQINLNTTGEDPLNQAFIQEKKQERRSQQKKKKQLKKLAQKNVELKGILKQRKPSPSSFSNLSDRSGRNSVKFNLSQININNKNTRSLSPIIQSHNSKKKNVHTKSMIFMQQFPYL</sequence>
<evidence type="ECO:0000313" key="1">
    <source>
        <dbReference type="EMBL" id="CAD8133219.1"/>
    </source>
</evidence>
<accession>A0A8S1S2R7</accession>
<name>A0A8S1S2R7_PAROT</name>
<gene>
    <name evidence="1" type="ORF">POCTA_138.1.T0040346</name>
</gene>
<dbReference type="AlphaFoldDB" id="A0A8S1S2R7"/>
<protein>
    <submittedName>
        <fullName evidence="1">Uncharacterized protein</fullName>
    </submittedName>
</protein>